<organism evidence="11 12">
    <name type="scientific">Desulfotignum phosphitoxidans DSM 13687</name>
    <dbReference type="NCBI Taxonomy" id="1286635"/>
    <lineage>
        <taxon>Bacteria</taxon>
        <taxon>Pseudomonadati</taxon>
        <taxon>Thermodesulfobacteriota</taxon>
        <taxon>Desulfobacteria</taxon>
        <taxon>Desulfobacterales</taxon>
        <taxon>Desulfobacteraceae</taxon>
        <taxon>Desulfotignum</taxon>
    </lineage>
</organism>
<name>S0G3P1_9BACT</name>
<sequence>MRRVLAFIDSVSEWSGKLVSWLIMFIMGFLLIEVALRFLFNAPTIWIHELCMHLFGFFSVLAGAYVLLHKQHVKIDIIYLQFSPRVRAAIDTVTYMIFFMYIGTMFYYGTVLAIRAVELNQTVSPSPWGSPIWPLKIALPVAALLLLLQGLADFIRTVNFAVTGKEMS</sequence>
<evidence type="ECO:0000256" key="4">
    <source>
        <dbReference type="ARBA" id="ARBA00022519"/>
    </source>
</evidence>
<feature type="transmembrane region" description="Helical" evidence="9">
    <location>
        <begin position="46"/>
        <end position="68"/>
    </location>
</feature>
<comment type="similarity">
    <text evidence="8">Belongs to the TRAP transporter small permease family.</text>
</comment>
<dbReference type="Pfam" id="PF04290">
    <property type="entry name" value="DctQ"/>
    <property type="match status" value="1"/>
</dbReference>
<protein>
    <submittedName>
        <fullName evidence="11">TRAP-type C4-dicarboxylate transporter permease, small subunit DctQ</fullName>
    </submittedName>
</protein>
<keyword evidence="4" id="KW-0997">Cell inner membrane</keyword>
<proteinExistence type="inferred from homology"/>
<accession>S0G3P1</accession>
<keyword evidence="12" id="KW-1185">Reference proteome</keyword>
<dbReference type="GO" id="GO:0005886">
    <property type="term" value="C:plasma membrane"/>
    <property type="evidence" value="ECO:0007669"/>
    <property type="project" value="UniProtKB-SubCell"/>
</dbReference>
<evidence type="ECO:0000256" key="5">
    <source>
        <dbReference type="ARBA" id="ARBA00022692"/>
    </source>
</evidence>
<feature type="transmembrane region" description="Helical" evidence="9">
    <location>
        <begin position="21"/>
        <end position="40"/>
    </location>
</feature>
<evidence type="ECO:0000259" key="10">
    <source>
        <dbReference type="Pfam" id="PF04290"/>
    </source>
</evidence>
<feature type="transmembrane region" description="Helical" evidence="9">
    <location>
        <begin position="128"/>
        <end position="148"/>
    </location>
</feature>
<dbReference type="EMBL" id="APJX01000003">
    <property type="protein sequence ID" value="EMS80099.1"/>
    <property type="molecule type" value="Genomic_DNA"/>
</dbReference>
<comment type="subcellular location">
    <subcellularLocation>
        <location evidence="1">Cell inner membrane</location>
        <topology evidence="1">Multi-pass membrane protein</topology>
    </subcellularLocation>
</comment>
<keyword evidence="5 9" id="KW-0812">Transmembrane</keyword>
<dbReference type="RefSeq" id="WP_006965436.1">
    <property type="nucleotide sequence ID" value="NZ_APJX01000003.1"/>
</dbReference>
<dbReference type="AlphaFoldDB" id="S0G3P1"/>
<dbReference type="PANTHER" id="PTHR35011:SF4">
    <property type="entry name" value="SLL1102 PROTEIN"/>
    <property type="match status" value="1"/>
</dbReference>
<evidence type="ECO:0000256" key="8">
    <source>
        <dbReference type="ARBA" id="ARBA00038436"/>
    </source>
</evidence>
<dbReference type="InterPro" id="IPR007387">
    <property type="entry name" value="TRAP_DctQ"/>
</dbReference>
<evidence type="ECO:0000313" key="12">
    <source>
        <dbReference type="Proteomes" id="UP000014216"/>
    </source>
</evidence>
<dbReference type="PANTHER" id="PTHR35011">
    <property type="entry name" value="2,3-DIKETO-L-GULONATE TRAP TRANSPORTER SMALL PERMEASE PROTEIN YIAM"/>
    <property type="match status" value="1"/>
</dbReference>
<evidence type="ECO:0000313" key="11">
    <source>
        <dbReference type="EMBL" id="EMS80099.1"/>
    </source>
</evidence>
<evidence type="ECO:0000256" key="9">
    <source>
        <dbReference type="SAM" id="Phobius"/>
    </source>
</evidence>
<reference evidence="11 12" key="1">
    <citation type="journal article" date="2013" name="Genome Announc.">
        <title>Draft Genome Sequence of Desulfotignum phosphitoxidans DSM 13687 Strain FiPS-3.</title>
        <authorList>
            <person name="Poehlein A."/>
            <person name="Daniel R."/>
            <person name="Simeonova D.D."/>
        </authorList>
    </citation>
    <scope>NUCLEOTIDE SEQUENCE [LARGE SCALE GENOMIC DNA]</scope>
    <source>
        <strain evidence="11 12">DSM 13687</strain>
    </source>
</reference>
<gene>
    <name evidence="11" type="primary">dctQ1</name>
    <name evidence="11" type="ORF">Dpo_3c02420</name>
</gene>
<keyword evidence="6 9" id="KW-1133">Transmembrane helix</keyword>
<keyword evidence="3" id="KW-1003">Cell membrane</keyword>
<feature type="domain" description="Tripartite ATP-independent periplasmic transporters DctQ component" evidence="10">
    <location>
        <begin position="26"/>
        <end position="158"/>
    </location>
</feature>
<evidence type="ECO:0000256" key="2">
    <source>
        <dbReference type="ARBA" id="ARBA00022448"/>
    </source>
</evidence>
<dbReference type="OrthoDB" id="5420906at2"/>
<evidence type="ECO:0000256" key="1">
    <source>
        <dbReference type="ARBA" id="ARBA00004429"/>
    </source>
</evidence>
<dbReference type="InterPro" id="IPR055348">
    <property type="entry name" value="DctQ"/>
</dbReference>
<evidence type="ECO:0000256" key="6">
    <source>
        <dbReference type="ARBA" id="ARBA00022989"/>
    </source>
</evidence>
<dbReference type="Proteomes" id="UP000014216">
    <property type="component" value="Unassembled WGS sequence"/>
</dbReference>
<keyword evidence="2" id="KW-0813">Transport</keyword>
<keyword evidence="7 9" id="KW-0472">Membrane</keyword>
<feature type="transmembrane region" description="Helical" evidence="9">
    <location>
        <begin position="88"/>
        <end position="108"/>
    </location>
</feature>
<evidence type="ECO:0000256" key="7">
    <source>
        <dbReference type="ARBA" id="ARBA00023136"/>
    </source>
</evidence>
<evidence type="ECO:0000256" key="3">
    <source>
        <dbReference type="ARBA" id="ARBA00022475"/>
    </source>
</evidence>
<comment type="caution">
    <text evidence="11">The sequence shown here is derived from an EMBL/GenBank/DDBJ whole genome shotgun (WGS) entry which is preliminary data.</text>
</comment>